<dbReference type="Proteomes" id="UP000283805">
    <property type="component" value="Unassembled WGS sequence"/>
</dbReference>
<accession>A0A3R7DEA8</accession>
<organism evidence="2 3">
    <name type="scientific">Halopiger aswanensis</name>
    <dbReference type="NCBI Taxonomy" id="148449"/>
    <lineage>
        <taxon>Archaea</taxon>
        <taxon>Methanobacteriati</taxon>
        <taxon>Methanobacteriota</taxon>
        <taxon>Stenosarchaea group</taxon>
        <taxon>Halobacteria</taxon>
        <taxon>Halobacteriales</taxon>
        <taxon>Natrialbaceae</taxon>
        <taxon>Halopiger</taxon>
    </lineage>
</organism>
<evidence type="ECO:0000256" key="1">
    <source>
        <dbReference type="SAM" id="MobiDB-lite"/>
    </source>
</evidence>
<keyword evidence="3" id="KW-1185">Reference proteome</keyword>
<sequence length="371" mass="38152">MTTFDRRTTLSLVGSGMLALAGCSETADDADAGTADGTDDDGTEESDEGARDGQSTADADVSLGTELPSYASVLPETSGTGYFYGAIDVETMASLLEGSDAEGGDEPSDPLLGNPILVALYCSHAISLLGSSPSLEAYQANSKTNQSDDTKETFVFADGVYAFVGAYDFDGLTADLESADAYDPETVSGEYATYTDPETGEVVGVTDEVFAFSAPSGSDSDFDPVTAVERTVATAAGEREPKHAVDDGFAALLRAGANDGIALGLFTSNDEFAAETLESAADDADQLTFAFDAFEGANGLHQHLSVGNGESNDASARAIATYADAERLDRERLESESSLGADADSVTVAAVQDGTTAVVDAEYAGDLVDGE</sequence>
<feature type="compositionally biased region" description="Acidic residues" evidence="1">
    <location>
        <begin position="27"/>
        <end position="47"/>
    </location>
</feature>
<dbReference type="PROSITE" id="PS51257">
    <property type="entry name" value="PROKAR_LIPOPROTEIN"/>
    <property type="match status" value="1"/>
</dbReference>
<comment type="caution">
    <text evidence="2">The sequence shown here is derived from an EMBL/GenBank/DDBJ whole genome shotgun (WGS) entry which is preliminary data.</text>
</comment>
<dbReference type="AlphaFoldDB" id="A0A3R7DEA8"/>
<evidence type="ECO:0000313" key="2">
    <source>
        <dbReference type="EMBL" id="RKD97054.1"/>
    </source>
</evidence>
<proteinExistence type="predicted"/>
<dbReference type="OrthoDB" id="157618at2157"/>
<gene>
    <name evidence="2" type="ORF">ATJ93_0035</name>
</gene>
<reference evidence="2 3" key="1">
    <citation type="submission" date="2018-09" db="EMBL/GenBank/DDBJ databases">
        <title>Genomic Encyclopedia of Archaeal and Bacterial Type Strains, Phase II (KMG-II): from individual species to whole genera.</title>
        <authorList>
            <person name="Goeker M."/>
        </authorList>
    </citation>
    <scope>NUCLEOTIDE SEQUENCE [LARGE SCALE GENOMIC DNA]</scope>
    <source>
        <strain evidence="2 3">DSM 13151</strain>
    </source>
</reference>
<dbReference type="EMBL" id="RAPO01000001">
    <property type="protein sequence ID" value="RKD97054.1"/>
    <property type="molecule type" value="Genomic_DNA"/>
</dbReference>
<evidence type="ECO:0000313" key="3">
    <source>
        <dbReference type="Proteomes" id="UP000283805"/>
    </source>
</evidence>
<feature type="region of interest" description="Disordered" evidence="1">
    <location>
        <begin position="27"/>
        <end position="60"/>
    </location>
</feature>
<protein>
    <submittedName>
        <fullName evidence="2">Uncharacterized protein</fullName>
    </submittedName>
</protein>
<name>A0A3R7DEA8_9EURY</name>
<dbReference type="RefSeq" id="WP_120242634.1">
    <property type="nucleotide sequence ID" value="NZ_RAPO01000001.1"/>
</dbReference>